<protein>
    <submittedName>
        <fullName evidence="1">Uncharacterized protein</fullName>
    </submittedName>
</protein>
<keyword evidence="2" id="KW-1185">Reference proteome</keyword>
<evidence type="ECO:0000313" key="1">
    <source>
        <dbReference type="EMBL" id="SIR99544.1"/>
    </source>
</evidence>
<gene>
    <name evidence="1" type="ORF">SAMN05421666_1031</name>
</gene>
<organism evidence="1 2">
    <name type="scientific">Roseovarius nanhaiticus</name>
    <dbReference type="NCBI Taxonomy" id="573024"/>
    <lineage>
        <taxon>Bacteria</taxon>
        <taxon>Pseudomonadati</taxon>
        <taxon>Pseudomonadota</taxon>
        <taxon>Alphaproteobacteria</taxon>
        <taxon>Rhodobacterales</taxon>
        <taxon>Roseobacteraceae</taxon>
        <taxon>Roseovarius</taxon>
    </lineage>
</organism>
<reference evidence="2" key="1">
    <citation type="submission" date="2017-01" db="EMBL/GenBank/DDBJ databases">
        <authorList>
            <person name="Varghese N."/>
            <person name="Submissions S."/>
        </authorList>
    </citation>
    <scope>NUCLEOTIDE SEQUENCE [LARGE SCALE GENOMIC DNA]</scope>
    <source>
        <strain evidence="2">DSM 29590</strain>
    </source>
</reference>
<dbReference type="EMBL" id="FTNV01000001">
    <property type="protein sequence ID" value="SIR99544.1"/>
    <property type="molecule type" value="Genomic_DNA"/>
</dbReference>
<name>A0A1N7FGX7_9RHOB</name>
<dbReference type="STRING" id="573024.SAMN05216208_1105"/>
<dbReference type="RefSeq" id="WP_139194223.1">
    <property type="nucleotide sequence ID" value="NZ_FTNV01000001.1"/>
</dbReference>
<proteinExistence type="predicted"/>
<accession>A0A1N7FGX7</accession>
<dbReference type="AlphaFoldDB" id="A0A1N7FGX7"/>
<evidence type="ECO:0000313" key="2">
    <source>
        <dbReference type="Proteomes" id="UP000186019"/>
    </source>
</evidence>
<dbReference type="Proteomes" id="UP000186019">
    <property type="component" value="Unassembled WGS sequence"/>
</dbReference>
<dbReference type="OrthoDB" id="7862728at2"/>
<sequence>MAEIIEMHPESALVEELAAVLRNVVTRLPRFRITGVSIPFAWAAAHMDDDTHLARRVLLSAGFTPDDADNWRWRRGGRSIFEIIDSDALGDTLVDIIDVHRPIQLEA</sequence>